<keyword evidence="1" id="KW-0946">Virion</keyword>
<gene>
    <name evidence="1" type="ORF">KQI86_08780</name>
</gene>
<sequence length="128" mass="14068">MLPTLESLNVNDTRACGRSFTIGATCVAEIAPNVFVLLVEIEINVIYQEIEEVIAMRISPALAAELIPLVGRCRIVCLDEIPTPAPEREVNLICAFVFGGNAFLVFNVETNRRDELVLVRIPLCKVIG</sequence>
<dbReference type="EMBL" id="JAHLQF010000002">
    <property type="protein sequence ID" value="MBU5484421.1"/>
    <property type="molecule type" value="Genomic_DNA"/>
</dbReference>
<evidence type="ECO:0000313" key="2">
    <source>
        <dbReference type="Proteomes" id="UP000726170"/>
    </source>
</evidence>
<keyword evidence="1" id="KW-0167">Capsid protein</keyword>
<accession>A0ABS6EIA9</accession>
<evidence type="ECO:0000313" key="1">
    <source>
        <dbReference type="EMBL" id="MBU5484421.1"/>
    </source>
</evidence>
<organism evidence="1 2">
    <name type="scientific">Clostridium mobile</name>
    <dbReference type="NCBI Taxonomy" id="2841512"/>
    <lineage>
        <taxon>Bacteria</taxon>
        <taxon>Bacillati</taxon>
        <taxon>Bacillota</taxon>
        <taxon>Clostridia</taxon>
        <taxon>Eubacteriales</taxon>
        <taxon>Clostridiaceae</taxon>
        <taxon>Clostridium</taxon>
    </lineage>
</organism>
<keyword evidence="2" id="KW-1185">Reference proteome</keyword>
<proteinExistence type="predicted"/>
<dbReference type="Proteomes" id="UP000726170">
    <property type="component" value="Unassembled WGS sequence"/>
</dbReference>
<reference evidence="1 2" key="1">
    <citation type="submission" date="2021-06" db="EMBL/GenBank/DDBJ databases">
        <authorList>
            <person name="Sun Q."/>
            <person name="Li D."/>
        </authorList>
    </citation>
    <scope>NUCLEOTIDE SEQUENCE [LARGE SCALE GENOMIC DNA]</scope>
    <source>
        <strain evidence="1 2">MSJ-11</strain>
    </source>
</reference>
<name>A0ABS6EIA9_9CLOT</name>
<protein>
    <submittedName>
        <fullName evidence="1">Spore coat protein</fullName>
    </submittedName>
</protein>
<comment type="caution">
    <text evidence="1">The sequence shown here is derived from an EMBL/GenBank/DDBJ whole genome shotgun (WGS) entry which is preliminary data.</text>
</comment>